<dbReference type="EMBL" id="MCFJ01000028">
    <property type="protein sequence ID" value="ORY55241.1"/>
    <property type="molecule type" value="Genomic_DNA"/>
</dbReference>
<sequence>MSSCPITSIPALLETSCLYNHTSDFTWLALQPTTWLEVSYNLSVITACIPSLKGAFDIWLGNTMRLDIDAPYQLNRVAGKIGLEAAAYEDNHIATDGMFRGASRIRVSKVGRSIRAEFKPKPLEYLDRDGYRLAPTLRSRRDDDG</sequence>
<dbReference type="OrthoDB" id="3918601at2759"/>
<dbReference type="RefSeq" id="XP_040709512.1">
    <property type="nucleotide sequence ID" value="XM_040858988.1"/>
</dbReference>
<dbReference type="STRING" id="1141098.A0A1Y2D7I9"/>
<comment type="caution">
    <text evidence="1">The sequence shown here is derived from an EMBL/GenBank/DDBJ whole genome shotgun (WGS) entry which is preliminary data.</text>
</comment>
<dbReference type="GeneID" id="63775200"/>
<reference evidence="1 2" key="1">
    <citation type="submission" date="2016-07" db="EMBL/GenBank/DDBJ databases">
        <title>Pervasive Adenine N6-methylation of Active Genes in Fungi.</title>
        <authorList>
            <consortium name="DOE Joint Genome Institute"/>
            <person name="Mondo S.J."/>
            <person name="Dannebaum R.O."/>
            <person name="Kuo R.C."/>
            <person name="Labutti K."/>
            <person name="Haridas S."/>
            <person name="Kuo A."/>
            <person name="Salamov A."/>
            <person name="Ahrendt S.R."/>
            <person name="Lipzen A."/>
            <person name="Sullivan W."/>
            <person name="Andreopoulos W.B."/>
            <person name="Clum A."/>
            <person name="Lindquist E."/>
            <person name="Daum C."/>
            <person name="Ramamoorthy G.K."/>
            <person name="Gryganskyi A."/>
            <person name="Culley D."/>
            <person name="Magnuson J.K."/>
            <person name="James T.Y."/>
            <person name="O'Malley M.A."/>
            <person name="Stajich J.E."/>
            <person name="Spatafora J.W."/>
            <person name="Visel A."/>
            <person name="Grigoriev I.V."/>
        </authorList>
    </citation>
    <scope>NUCLEOTIDE SEQUENCE [LARGE SCALE GENOMIC DNA]</scope>
    <source>
        <strain evidence="1 2">CBS 129021</strain>
    </source>
</reference>
<evidence type="ECO:0000313" key="2">
    <source>
        <dbReference type="Proteomes" id="UP000193689"/>
    </source>
</evidence>
<accession>A0A1Y2D7I9</accession>
<keyword evidence="2" id="KW-1185">Reference proteome</keyword>
<dbReference type="AlphaFoldDB" id="A0A1Y2D7I9"/>
<name>A0A1Y2D7I9_9PEZI</name>
<organism evidence="1 2">
    <name type="scientific">Pseudomassariella vexata</name>
    <dbReference type="NCBI Taxonomy" id="1141098"/>
    <lineage>
        <taxon>Eukaryota</taxon>
        <taxon>Fungi</taxon>
        <taxon>Dikarya</taxon>
        <taxon>Ascomycota</taxon>
        <taxon>Pezizomycotina</taxon>
        <taxon>Sordariomycetes</taxon>
        <taxon>Xylariomycetidae</taxon>
        <taxon>Amphisphaeriales</taxon>
        <taxon>Pseudomassariaceae</taxon>
        <taxon>Pseudomassariella</taxon>
    </lineage>
</organism>
<proteinExistence type="predicted"/>
<evidence type="ECO:0000313" key="1">
    <source>
        <dbReference type="EMBL" id="ORY55241.1"/>
    </source>
</evidence>
<protein>
    <submittedName>
        <fullName evidence="1">Uncharacterized protein</fullName>
    </submittedName>
</protein>
<dbReference type="InParanoid" id="A0A1Y2D7I9"/>
<dbReference type="Proteomes" id="UP000193689">
    <property type="component" value="Unassembled WGS sequence"/>
</dbReference>
<gene>
    <name evidence="1" type="ORF">BCR38DRAFT_414968</name>
</gene>